<dbReference type="GO" id="GO:0032991">
    <property type="term" value="C:protein-containing complex"/>
    <property type="evidence" value="ECO:0007669"/>
    <property type="project" value="TreeGrafter"/>
</dbReference>
<dbReference type="PROSITE" id="PS01187">
    <property type="entry name" value="EGF_CA"/>
    <property type="match status" value="1"/>
</dbReference>
<evidence type="ECO:0000256" key="14">
    <source>
        <dbReference type="PROSITE-ProRule" id="PRU00377"/>
    </source>
</evidence>
<feature type="compositionally biased region" description="Polar residues" evidence="16">
    <location>
        <begin position="1330"/>
        <end position="1339"/>
    </location>
</feature>
<evidence type="ECO:0000256" key="12">
    <source>
        <dbReference type="ARBA" id="ARBA00023180"/>
    </source>
</evidence>
<evidence type="ECO:0000256" key="4">
    <source>
        <dbReference type="ARBA" id="ARBA00022525"/>
    </source>
</evidence>
<feature type="compositionally biased region" description="Low complexity" evidence="16">
    <location>
        <begin position="1258"/>
        <end position="1269"/>
    </location>
</feature>
<dbReference type="InterPro" id="IPR018097">
    <property type="entry name" value="EGF_Ca-bd_CS"/>
</dbReference>
<feature type="disulfide bond" evidence="13">
    <location>
        <begin position="540"/>
        <end position="549"/>
    </location>
</feature>
<keyword evidence="3" id="KW-0301">Gamma-carboxyglutamic acid</keyword>
<dbReference type="GO" id="GO:0030154">
    <property type="term" value="P:cell differentiation"/>
    <property type="evidence" value="ECO:0007669"/>
    <property type="project" value="UniProtKB-KW"/>
</dbReference>
<dbReference type="FunFam" id="2.10.25.10:FF:000246">
    <property type="entry name" value="EGF-like repeat and discoidin I-like domain-containing protein 3"/>
    <property type="match status" value="1"/>
</dbReference>
<feature type="disulfide bond" evidence="13">
    <location>
        <begin position="783"/>
        <end position="792"/>
    </location>
</feature>
<dbReference type="GO" id="GO:0005576">
    <property type="term" value="C:extracellular region"/>
    <property type="evidence" value="ECO:0007669"/>
    <property type="project" value="UniProtKB-SubCell"/>
</dbReference>
<feature type="domain" description="DSL" evidence="20">
    <location>
        <begin position="190"/>
        <end position="232"/>
    </location>
</feature>
<feature type="disulfide bond" evidence="13">
    <location>
        <begin position="444"/>
        <end position="453"/>
    </location>
</feature>
<dbReference type="PROSITE" id="PS50998">
    <property type="entry name" value="GLA_2"/>
    <property type="match status" value="1"/>
</dbReference>
<feature type="disulfide bond" evidence="13">
    <location>
        <begin position="740"/>
        <end position="749"/>
    </location>
</feature>
<evidence type="ECO:0000256" key="11">
    <source>
        <dbReference type="ARBA" id="ARBA00023157"/>
    </source>
</evidence>
<dbReference type="PROSITE" id="PS01186">
    <property type="entry name" value="EGF_2"/>
    <property type="match status" value="10"/>
</dbReference>
<keyword evidence="6 15" id="KW-0732">Signal</keyword>
<keyword evidence="8" id="KW-0221">Differentiation</keyword>
<dbReference type="SMART" id="SM00179">
    <property type="entry name" value="EGF_CA"/>
    <property type="match status" value="12"/>
</dbReference>
<dbReference type="Gene3D" id="2.10.25.140">
    <property type="match status" value="1"/>
</dbReference>
<dbReference type="PROSITE" id="PS00011">
    <property type="entry name" value="GLA_1"/>
    <property type="match status" value="1"/>
</dbReference>
<dbReference type="GO" id="GO:0005886">
    <property type="term" value="C:plasma membrane"/>
    <property type="evidence" value="ECO:0007669"/>
    <property type="project" value="UniProtKB-ARBA"/>
</dbReference>
<dbReference type="InterPro" id="IPR001774">
    <property type="entry name" value="DSL"/>
</dbReference>
<keyword evidence="15 17" id="KW-0472">Membrane</keyword>
<feature type="domain" description="EGF-like" evidence="18">
    <location>
        <begin position="456"/>
        <end position="493"/>
    </location>
</feature>
<evidence type="ECO:0000256" key="8">
    <source>
        <dbReference type="ARBA" id="ARBA00022782"/>
    </source>
</evidence>
<feature type="compositionally biased region" description="Low complexity" evidence="16">
    <location>
        <begin position="1340"/>
        <end position="1359"/>
    </location>
</feature>
<feature type="disulfide bond" evidence="13">
    <location>
        <begin position="368"/>
        <end position="377"/>
    </location>
</feature>
<dbReference type="SUPFAM" id="SSF57196">
    <property type="entry name" value="EGF/Laminin"/>
    <property type="match status" value="12"/>
</dbReference>
<evidence type="ECO:0000259" key="19">
    <source>
        <dbReference type="PROSITE" id="PS50998"/>
    </source>
</evidence>
<dbReference type="Pfam" id="PF23575">
    <property type="entry name" value="JAG1"/>
    <property type="match status" value="1"/>
</dbReference>
<feature type="disulfide bond" evidence="13">
    <location>
        <begin position="483"/>
        <end position="492"/>
    </location>
</feature>
<feature type="domain" description="EGF-like" evidence="18">
    <location>
        <begin position="552"/>
        <end position="590"/>
    </location>
</feature>
<dbReference type="Gene3D" id="2.10.25.10">
    <property type="entry name" value="Laminin"/>
    <property type="match status" value="13"/>
</dbReference>
<dbReference type="PANTHER" id="PTHR24049:SF22">
    <property type="entry name" value="DROSOPHILA CRUMBS HOMOLOG"/>
    <property type="match status" value="1"/>
</dbReference>
<gene>
    <name evidence="21" type="primary">Gla2</name>
</gene>
<feature type="domain" description="EGF-like" evidence="18">
    <location>
        <begin position="496"/>
        <end position="550"/>
    </location>
</feature>
<dbReference type="GO" id="GO:0007154">
    <property type="term" value="P:cell communication"/>
    <property type="evidence" value="ECO:0007669"/>
    <property type="project" value="InterPro"/>
</dbReference>
<dbReference type="SUPFAM" id="SSF57630">
    <property type="entry name" value="GLA-domain"/>
    <property type="match status" value="1"/>
</dbReference>
<feature type="domain" description="EGF-like" evidence="18">
    <location>
        <begin position="380"/>
        <end position="416"/>
    </location>
</feature>
<reference evidence="21" key="1">
    <citation type="submission" date="2020-04" db="EMBL/GenBank/DDBJ databases">
        <authorList>
            <person name="Neveu A P."/>
        </authorList>
    </citation>
    <scope>NUCLEOTIDE SEQUENCE</scope>
    <source>
        <tissue evidence="21">Whole embryo</tissue>
    </source>
</reference>
<dbReference type="EMBL" id="LR785447">
    <property type="protein sequence ID" value="CAB3249233.1"/>
    <property type="molecule type" value="mRNA"/>
</dbReference>
<dbReference type="Pfam" id="PF07645">
    <property type="entry name" value="EGF_CA"/>
    <property type="match status" value="1"/>
</dbReference>
<dbReference type="InterPro" id="IPR051022">
    <property type="entry name" value="Notch_Cell-Fate_Det"/>
</dbReference>
<evidence type="ECO:0000256" key="10">
    <source>
        <dbReference type="ARBA" id="ARBA00022843"/>
    </source>
</evidence>
<feature type="disulfide bond" evidence="13">
    <location>
        <begin position="580"/>
        <end position="589"/>
    </location>
</feature>
<dbReference type="InterPro" id="IPR017857">
    <property type="entry name" value="Coagulation_fac-like_Gla_dom"/>
</dbReference>
<dbReference type="InterPro" id="IPR049883">
    <property type="entry name" value="NOTCH1_EGF-like"/>
</dbReference>
<dbReference type="GO" id="GO:0007157">
    <property type="term" value="P:heterophilic cell-cell adhesion via plasma membrane cell adhesion molecules"/>
    <property type="evidence" value="ECO:0007669"/>
    <property type="project" value="TreeGrafter"/>
</dbReference>
<feature type="domain" description="EGF-like" evidence="18">
    <location>
        <begin position="341"/>
        <end position="378"/>
    </location>
</feature>
<keyword evidence="10" id="KW-0832">Ubl conjugation</keyword>
<feature type="region of interest" description="Disordered" evidence="16">
    <location>
        <begin position="1330"/>
        <end position="1427"/>
    </location>
</feature>
<dbReference type="InterPro" id="IPR000294">
    <property type="entry name" value="GLA_domain"/>
</dbReference>
<proteinExistence type="evidence at transcript level"/>
<dbReference type="FunFam" id="2.10.25.10:FF:000472">
    <property type="entry name" value="Uncharacterized protein, isoform A"/>
    <property type="match status" value="3"/>
</dbReference>
<dbReference type="PROSITE" id="PS50026">
    <property type="entry name" value="EGF_3"/>
    <property type="match status" value="13"/>
</dbReference>
<keyword evidence="11 13" id="KW-1015">Disulfide bond</keyword>
<dbReference type="PRINTS" id="PR00001">
    <property type="entry name" value="GLABLOOD"/>
</dbReference>
<dbReference type="FunFam" id="4.10.740.10:FF:000001">
    <property type="entry name" value="vitamin K-dependent protein S"/>
    <property type="match status" value="1"/>
</dbReference>
<dbReference type="PROSITE" id="PS00022">
    <property type="entry name" value="EGF_1"/>
    <property type="match status" value="13"/>
</dbReference>
<dbReference type="InterPro" id="IPR035972">
    <property type="entry name" value="GLA-like_dom_SF"/>
</dbReference>
<feature type="domain" description="EGF-like" evidence="18">
    <location>
        <begin position="676"/>
        <end position="712"/>
    </location>
</feature>
<feature type="disulfide bond" evidence="13">
    <location>
        <begin position="406"/>
        <end position="415"/>
    </location>
</feature>
<feature type="disulfide bond" evidence="13">
    <location>
        <begin position="626"/>
        <end position="635"/>
    </location>
</feature>
<feature type="domain" description="EGF-like" evidence="18">
    <location>
        <begin position="752"/>
        <end position="793"/>
    </location>
</feature>
<name>A0A6F9DDU3_9ASCI</name>
<dbReference type="InterPro" id="IPR001881">
    <property type="entry name" value="EGF-like_Ca-bd_dom"/>
</dbReference>
<evidence type="ECO:0000259" key="20">
    <source>
        <dbReference type="PROSITE" id="PS51051"/>
    </source>
</evidence>
<comment type="function">
    <text evidence="15">Putative Notch ligand involved in the mediation of Notch signaling.</text>
</comment>
<evidence type="ECO:0000256" key="5">
    <source>
        <dbReference type="ARBA" id="ARBA00022536"/>
    </source>
</evidence>
<dbReference type="Gene3D" id="4.10.740.10">
    <property type="entry name" value="Coagulation Factor IX"/>
    <property type="match status" value="1"/>
</dbReference>
<comment type="caution">
    <text evidence="13">Lacks conserved residue(s) required for the propagation of feature annotation.</text>
</comment>
<dbReference type="Pfam" id="PF12661">
    <property type="entry name" value="hEGF"/>
    <property type="match status" value="3"/>
</dbReference>
<evidence type="ECO:0000256" key="9">
    <source>
        <dbReference type="ARBA" id="ARBA00022837"/>
    </source>
</evidence>
<evidence type="ECO:0000256" key="16">
    <source>
        <dbReference type="SAM" id="MobiDB-lite"/>
    </source>
</evidence>
<keyword evidence="15 17" id="KW-1133">Transmembrane helix</keyword>
<evidence type="ECO:0000256" key="2">
    <source>
        <dbReference type="ARBA" id="ARBA00022473"/>
    </source>
</evidence>
<accession>A0A6F9DDU3</accession>
<dbReference type="PROSITE" id="PS51051">
    <property type="entry name" value="DSL"/>
    <property type="match status" value="1"/>
</dbReference>
<evidence type="ECO:0000256" key="1">
    <source>
        <dbReference type="ARBA" id="ARBA00004613"/>
    </source>
</evidence>
<evidence type="ECO:0000256" key="7">
    <source>
        <dbReference type="ARBA" id="ARBA00022737"/>
    </source>
</evidence>
<feature type="domain" description="EGF-like" evidence="18">
    <location>
        <begin position="638"/>
        <end position="674"/>
    </location>
</feature>
<keyword evidence="5 13" id="KW-0245">EGF-like domain</keyword>
<feature type="domain" description="EGF-like" evidence="18">
    <location>
        <begin position="600"/>
        <end position="636"/>
    </location>
</feature>
<sequence>MYSALIAAHPYSKNDMRNHLHSAVWCTVLLLHLAISPTYSWLLSQLSTTSHGSLKVSFRAEFSSLEERNLAREKLAFDSEDLNVRSMDDINAICFGTKTDTEEWNIHVCARLHRTEEIDDFNFDDTQLPVPDNKISLYLLAVVQGADSKQSSDVVFSSHLPPVFPSDDVTTAVDMTSTDGVSELRVYVKLNCEDHWYGPRCTTQCRPITEHHVCDQVTGDMGCAHGWSGSLCAQSVFLPRHVASQFVKSRPKRANTWHRYEELWPGNIESECEEEKCDREEAREAFEDDILTDQYWRRYIDPDHCEPNPCMAANTVRCVDQVGDYSCQCKPGFKGKNCDLVIDICANVPCANGAKCSMNSPTSYACACPVGFRGHVCDVNIDDCIDSACGIHGDCVDGVNTYNCTCDQGFTGLRCEVEIDECEPEPCKNGGNCTDHVAYHICTCPEDYHGSNCEIRHSPCRSNPCENAGECIAQPDYTYTCNCRPEFTGSTCQHEVDSPCASEPCNNDGTCYVTMNNVTNEVVTNATSDANANADFKCMCTIGYGGPTCDVEISACEYAGDPCPLNSTCVSLQMQYVCVCPVGYTGEFCHVPGNDSEAVARLQCADNPCMNEARCISHENSTSCFCRVGYNGTNCENMINYCESSPCIHGGECIPKPGDFYCNCAEGFNGRYCENDINECATSLCHNNATCNNTIGSFECLCGPYLTGRLCEHEFDPCGSTPCQHGGTCYHGNDGYECRCVPGYGGWDCQDIIDPCDPMISPCLNGGVCSPLVDDPTEANCSCQIGYYGRYCDKEVDHCVLLGRTKRYDPVAGKNVTIRVPRSDCGVHGDCISDKFGFQCDCHMGYEGERCDTAFTPPVVNCSTELCKCPEKLLKTLKAEHNVTSVPCQFKHYDEGLCAPPQCLTPPCGSSNSSTHLCSWKSPCLSLYKKRKAKKDFKSQTEIDCPVLELVFNRSRLGQVMTTEILCHTVRQLSVVSRFRGSVTVHCDVLHENEANVTMATAMDSVTSEVNAFVLASDLFQRLEEEIGPNNGMKARSSQKRDPFFSYALVEARFGDHMGHVQQHIDKLVQKQTGPHLINHRKTKPAYYIGIPVAMCLLILFLVVLFFLVRRRQRKTLQLTFVRDPDVDCDVNGGFDTASVDGIVVSPTKAVWSKISWKKNKKKRQASDSFDNPLFVDTQHGNLRSRPSVTSNAYVTAKSPMLTKSNDDATQKSVEKSTVAYSVHNSPAHSSNSDFENAYSSGDTLQYGIVNLAPLNTSPSKSSRSSVKVDPYSTMEDSPYSLAVEPGTKQSTTSRLEAKDLYSFAKDSDEIRPSGKSPSHAYAEITTSTGAFTSPVGSTGNSPHSSPSRTSSNGGSPSRASTVSALSSGKAGVDTSNTRCHPQVAQNDDGSYQSPSSIMAPNNPFHPDKQTELPEVYNVPRKANPVD</sequence>
<evidence type="ECO:0000313" key="21">
    <source>
        <dbReference type="EMBL" id="CAB3249233.1"/>
    </source>
</evidence>
<organism evidence="21">
    <name type="scientific">Phallusia mammillata</name>
    <dbReference type="NCBI Taxonomy" id="59560"/>
    <lineage>
        <taxon>Eukaryota</taxon>
        <taxon>Metazoa</taxon>
        <taxon>Chordata</taxon>
        <taxon>Tunicata</taxon>
        <taxon>Ascidiacea</taxon>
        <taxon>Phlebobranchia</taxon>
        <taxon>Ascidiidae</taxon>
        <taxon>Phallusia</taxon>
    </lineage>
</organism>
<dbReference type="PANTHER" id="PTHR24049">
    <property type="entry name" value="CRUMBS FAMILY MEMBER"/>
    <property type="match status" value="1"/>
</dbReference>
<keyword evidence="9" id="KW-0106">Calcium</keyword>
<feature type="domain" description="EGF-like" evidence="18">
    <location>
        <begin position="815"/>
        <end position="852"/>
    </location>
</feature>
<dbReference type="Pfam" id="PF00008">
    <property type="entry name" value="EGF"/>
    <property type="match status" value="6"/>
</dbReference>
<keyword evidence="4" id="KW-0964">Secreted</keyword>
<feature type="domain" description="EGF-like" evidence="18">
    <location>
        <begin position="418"/>
        <end position="454"/>
    </location>
</feature>
<feature type="domain" description="EGF-like" evidence="18">
    <location>
        <begin position="301"/>
        <end position="339"/>
    </location>
</feature>
<evidence type="ECO:0000256" key="13">
    <source>
        <dbReference type="PROSITE-ProRule" id="PRU00076"/>
    </source>
</evidence>
<dbReference type="InterPro" id="IPR000152">
    <property type="entry name" value="EGF-type_Asp/Asn_hydroxyl_site"/>
</dbReference>
<feature type="disulfide bond" evidence="14">
    <location>
        <begin position="223"/>
        <end position="232"/>
    </location>
</feature>
<dbReference type="InterPro" id="IPR000742">
    <property type="entry name" value="EGF"/>
</dbReference>
<dbReference type="SMART" id="SM00069">
    <property type="entry name" value="GLA"/>
    <property type="match status" value="1"/>
</dbReference>
<feature type="disulfide bond" evidence="13">
    <location>
        <begin position="310"/>
        <end position="327"/>
    </location>
</feature>
<dbReference type="CDD" id="cd00054">
    <property type="entry name" value="EGF_CA"/>
    <property type="match status" value="9"/>
</dbReference>
<feature type="transmembrane region" description="Helical" evidence="17">
    <location>
        <begin position="20"/>
        <end position="42"/>
    </location>
</feature>
<comment type="subcellular location">
    <subcellularLocation>
        <location evidence="15">Membrane</location>
        <topology evidence="15">Single-pass type I membrane protein</topology>
    </subcellularLocation>
    <subcellularLocation>
        <location evidence="1">Secreted</location>
    </subcellularLocation>
</comment>
<keyword evidence="12" id="KW-0325">Glycoprotein</keyword>
<dbReference type="Pfam" id="PF01414">
    <property type="entry name" value="DSL"/>
    <property type="match status" value="1"/>
</dbReference>
<dbReference type="GO" id="GO:0045197">
    <property type="term" value="P:establishment or maintenance of epithelial cell apical/basal polarity"/>
    <property type="evidence" value="ECO:0007669"/>
    <property type="project" value="TreeGrafter"/>
</dbReference>
<keyword evidence="15 17" id="KW-0812">Transmembrane</keyword>
<dbReference type="PRINTS" id="PR01983">
    <property type="entry name" value="NOTCH"/>
</dbReference>
<feature type="transmembrane region" description="Helical" evidence="17">
    <location>
        <begin position="1086"/>
        <end position="1109"/>
    </location>
</feature>
<feature type="compositionally biased region" description="Polar residues" evidence="16">
    <location>
        <begin position="1374"/>
        <end position="1400"/>
    </location>
</feature>
<dbReference type="SMART" id="SM00051">
    <property type="entry name" value="DSL"/>
    <property type="match status" value="1"/>
</dbReference>
<dbReference type="Pfam" id="PF00594">
    <property type="entry name" value="Gla"/>
    <property type="match status" value="1"/>
</dbReference>
<feature type="disulfide bond" evidence="13">
    <location>
        <begin position="702"/>
        <end position="711"/>
    </location>
</feature>
<keyword evidence="7 15" id="KW-0677">Repeat</keyword>
<keyword evidence="2 15" id="KW-0217">Developmental protein</keyword>
<feature type="disulfide bond" evidence="13">
    <location>
        <begin position="664"/>
        <end position="673"/>
    </location>
</feature>
<evidence type="ECO:0000259" key="18">
    <source>
        <dbReference type="PROSITE" id="PS50026"/>
    </source>
</evidence>
<dbReference type="PROSITE" id="PS00010">
    <property type="entry name" value="ASX_HYDROXYL"/>
    <property type="match status" value="3"/>
</dbReference>
<evidence type="ECO:0000256" key="15">
    <source>
        <dbReference type="RuleBase" id="RU280815"/>
    </source>
</evidence>
<evidence type="ECO:0000256" key="6">
    <source>
        <dbReference type="ARBA" id="ARBA00022729"/>
    </source>
</evidence>
<protein>
    <recommendedName>
        <fullName evidence="15">Delta-like protein</fullName>
    </recommendedName>
</protein>
<dbReference type="InterPro" id="IPR013032">
    <property type="entry name" value="EGF-like_CS"/>
</dbReference>
<evidence type="ECO:0000256" key="3">
    <source>
        <dbReference type="ARBA" id="ARBA00022479"/>
    </source>
</evidence>
<dbReference type="InterPro" id="IPR056986">
    <property type="entry name" value="JAG1_1/2_dom"/>
</dbReference>
<feature type="domain" description="Gla" evidence="19">
    <location>
        <begin position="255"/>
        <end position="301"/>
    </location>
</feature>
<feature type="domain" description="EGF-like" evidence="18">
    <location>
        <begin position="714"/>
        <end position="750"/>
    </location>
</feature>
<feature type="region of interest" description="Disordered" evidence="16">
    <location>
        <begin position="1254"/>
        <end position="1295"/>
    </location>
</feature>
<feature type="disulfide bond" evidence="14">
    <location>
        <begin position="192"/>
        <end position="201"/>
    </location>
</feature>
<feature type="disulfide bond" evidence="13">
    <location>
        <begin position="329"/>
        <end position="338"/>
    </location>
</feature>
<dbReference type="GO" id="GO:0005509">
    <property type="term" value="F:calcium ion binding"/>
    <property type="evidence" value="ECO:0007669"/>
    <property type="project" value="InterPro"/>
</dbReference>
<feature type="disulfide bond" evidence="13">
    <location>
        <begin position="842"/>
        <end position="851"/>
    </location>
</feature>
<evidence type="ECO:0000256" key="17">
    <source>
        <dbReference type="SAM" id="Phobius"/>
    </source>
</evidence>
<dbReference type="SMART" id="SM00181">
    <property type="entry name" value="EGF"/>
    <property type="match status" value="13"/>
</dbReference>